<sequence length="182" mass="20408">MKNKARTWAITHHGDQKYGENPYSVHLDAVAAIAKPFGKLAEVVAYLHDVVEDTDFTVAQVSEEFGELVASCVAILSDEPGQDRKDRKVKTYKKMAAVSGEQELALIVKASDRLANVRACVLDKHERLLAVYKSEHSVFKRSVYRAGLCESLWTELNTIVESNDQLPIVSEIHKNVTLRTRK</sequence>
<dbReference type="SUPFAM" id="SSF109604">
    <property type="entry name" value="HD-domain/PDEase-like"/>
    <property type="match status" value="1"/>
</dbReference>
<dbReference type="STRING" id="698738.OLEAN_C24490"/>
<proteinExistence type="predicted"/>
<dbReference type="PANTHER" id="PTHR46246">
    <property type="entry name" value="GUANOSINE-3',5'-BIS(DIPHOSPHATE) 3'-PYROPHOSPHOHYDROLASE MESH1"/>
    <property type="match status" value="1"/>
</dbReference>
<dbReference type="KEGG" id="oai:OLEAN_C24490"/>
<gene>
    <name evidence="1" type="ORF">OLEAN_C24490</name>
</gene>
<protein>
    <submittedName>
        <fullName evidence="1">Uncharacterized protein</fullName>
    </submittedName>
</protein>
<dbReference type="InterPro" id="IPR052194">
    <property type="entry name" value="MESH1"/>
</dbReference>
<dbReference type="AlphaFoldDB" id="R4YP45"/>
<dbReference type="Gene3D" id="1.10.3210.10">
    <property type="entry name" value="Hypothetical protein af1432"/>
    <property type="match status" value="1"/>
</dbReference>
<dbReference type="GO" id="GO:0008893">
    <property type="term" value="F:guanosine-3',5'-bis(diphosphate) 3'-diphosphatase activity"/>
    <property type="evidence" value="ECO:0007669"/>
    <property type="project" value="TreeGrafter"/>
</dbReference>
<organism evidence="1 2">
    <name type="scientific">Oleispira antarctica RB-8</name>
    <dbReference type="NCBI Taxonomy" id="698738"/>
    <lineage>
        <taxon>Bacteria</taxon>
        <taxon>Pseudomonadati</taxon>
        <taxon>Pseudomonadota</taxon>
        <taxon>Gammaproteobacteria</taxon>
        <taxon>Oceanospirillales</taxon>
        <taxon>Oceanospirillaceae</taxon>
        <taxon>Oleispira</taxon>
    </lineage>
</organism>
<evidence type="ECO:0000313" key="2">
    <source>
        <dbReference type="Proteomes" id="UP000032749"/>
    </source>
</evidence>
<dbReference type="Pfam" id="PF13328">
    <property type="entry name" value="HD_4"/>
    <property type="match status" value="1"/>
</dbReference>
<name>R4YP45_OLEAN</name>
<dbReference type="EMBL" id="FO203512">
    <property type="protein sequence ID" value="CCK76625.1"/>
    <property type="molecule type" value="Genomic_DNA"/>
</dbReference>
<keyword evidence="2" id="KW-1185">Reference proteome</keyword>
<reference evidence="1 2" key="1">
    <citation type="journal article" date="2013" name="Nat. Commun.">
        <title>Genome sequence and functional genomic analysis of the oil-degrading bacterium Oleispira antarctica.</title>
        <authorList>
            <person name="Kube M."/>
            <person name="Chernikova T.N."/>
            <person name="Al-Ramahi Y."/>
            <person name="Beloqui A."/>
            <person name="Lopez-Cortez N."/>
            <person name="Guazzaroni M.E."/>
            <person name="Heipieper H.J."/>
            <person name="Klages S."/>
            <person name="Kotsyurbenko O.R."/>
            <person name="Langer I."/>
            <person name="Nechitaylo T.Y."/>
            <person name="Lunsdorf H."/>
            <person name="Fernandez M."/>
            <person name="Juarez S."/>
            <person name="Ciordia S."/>
            <person name="Singer A."/>
            <person name="Kagan O."/>
            <person name="Egorova O."/>
            <person name="Petit P.A."/>
            <person name="Stogios P."/>
            <person name="Kim Y."/>
            <person name="Tchigvintsev A."/>
            <person name="Flick R."/>
            <person name="Denaro R."/>
            <person name="Genovese M."/>
            <person name="Albar J.P."/>
            <person name="Reva O.N."/>
            <person name="Martinez-Gomariz M."/>
            <person name="Tran H."/>
            <person name="Ferrer M."/>
            <person name="Savchenko A."/>
            <person name="Yakunin A.F."/>
            <person name="Yakimov M.M."/>
            <person name="Golyshina O.V."/>
            <person name="Reinhardt R."/>
            <person name="Golyshin P.N."/>
        </authorList>
    </citation>
    <scope>NUCLEOTIDE SEQUENCE [LARGE SCALE GENOMIC DNA]</scope>
</reference>
<dbReference type="HOGENOM" id="CLU_1538655_0_0_6"/>
<dbReference type="Proteomes" id="UP000032749">
    <property type="component" value="Chromosome"/>
</dbReference>
<evidence type="ECO:0000313" key="1">
    <source>
        <dbReference type="EMBL" id="CCK76625.1"/>
    </source>
</evidence>
<dbReference type="OrthoDB" id="9802385at2"/>
<accession>R4YP45</accession>
<dbReference type="PANTHER" id="PTHR46246:SF1">
    <property type="entry name" value="GUANOSINE-3',5'-BIS(DIPHOSPHATE) 3'-PYROPHOSPHOHYDROLASE MESH1"/>
    <property type="match status" value="1"/>
</dbReference>